<feature type="transmembrane region" description="Helical" evidence="1">
    <location>
        <begin position="35"/>
        <end position="64"/>
    </location>
</feature>
<gene>
    <name evidence="2" type="ORF">A2Y75_03515</name>
</gene>
<organism evidence="2 3">
    <name type="scientific">Candidatus Solincola sediminis</name>
    <dbReference type="NCBI Taxonomy" id="1797199"/>
    <lineage>
        <taxon>Bacteria</taxon>
        <taxon>Bacillati</taxon>
        <taxon>Actinomycetota</taxon>
        <taxon>Candidatus Geothermincolia</taxon>
        <taxon>Candidatus Geothermincolales</taxon>
        <taxon>Candidatus Geothermincolaceae</taxon>
        <taxon>Candidatus Solincola</taxon>
    </lineage>
</organism>
<evidence type="ECO:0000313" key="2">
    <source>
        <dbReference type="EMBL" id="OFW56286.1"/>
    </source>
</evidence>
<dbReference type="PANTHER" id="PTHR36007">
    <property type="entry name" value="TRANSPORT PROTEIN-RELATED"/>
    <property type="match status" value="1"/>
</dbReference>
<dbReference type="PANTHER" id="PTHR36007:SF2">
    <property type="entry name" value="TRANSPORT PROTEIN-RELATED"/>
    <property type="match status" value="1"/>
</dbReference>
<feature type="transmembrane region" description="Helical" evidence="1">
    <location>
        <begin position="171"/>
        <end position="194"/>
    </location>
</feature>
<evidence type="ECO:0000313" key="3">
    <source>
        <dbReference type="Proteomes" id="UP000177876"/>
    </source>
</evidence>
<name>A0A1F2WHH7_9ACTN</name>
<proteinExistence type="predicted"/>
<protein>
    <recommendedName>
        <fullName evidence="4">Ligand-binding protein SH3</fullName>
    </recommendedName>
</protein>
<keyword evidence="1" id="KW-1133">Transmembrane helix</keyword>
<reference evidence="2 3" key="1">
    <citation type="journal article" date="2016" name="Nat. Commun.">
        <title>Thousands of microbial genomes shed light on interconnected biogeochemical processes in an aquifer system.</title>
        <authorList>
            <person name="Anantharaman K."/>
            <person name="Brown C.T."/>
            <person name="Hug L.A."/>
            <person name="Sharon I."/>
            <person name="Castelle C.J."/>
            <person name="Probst A.J."/>
            <person name="Thomas B.C."/>
            <person name="Singh A."/>
            <person name="Wilkins M.J."/>
            <person name="Karaoz U."/>
            <person name="Brodie E.L."/>
            <person name="Williams K.H."/>
            <person name="Hubbard S.S."/>
            <person name="Banfield J.F."/>
        </authorList>
    </citation>
    <scope>NUCLEOTIDE SEQUENCE [LARGE SCALE GENOMIC DNA]</scope>
</reference>
<comment type="caution">
    <text evidence="2">The sequence shown here is derived from an EMBL/GenBank/DDBJ whole genome shotgun (WGS) entry which is preliminary data.</text>
</comment>
<dbReference type="Proteomes" id="UP000177876">
    <property type="component" value="Unassembled WGS sequence"/>
</dbReference>
<dbReference type="AlphaFoldDB" id="A0A1F2WHH7"/>
<feature type="transmembrane region" description="Helical" evidence="1">
    <location>
        <begin position="84"/>
        <end position="103"/>
    </location>
</feature>
<dbReference type="STRING" id="1797197.A2Y75_03515"/>
<dbReference type="InterPro" id="IPR009577">
    <property type="entry name" value="Sm_multidrug_ex"/>
</dbReference>
<feature type="transmembrane region" description="Helical" evidence="1">
    <location>
        <begin position="142"/>
        <end position="165"/>
    </location>
</feature>
<keyword evidence="1" id="KW-0812">Transmembrane</keyword>
<dbReference type="EMBL" id="MELK01000047">
    <property type="protein sequence ID" value="OFW56286.1"/>
    <property type="molecule type" value="Genomic_DNA"/>
</dbReference>
<sequence length="248" mass="27682">MAGRICYYGLYDIDPGACLLHIATRITEGLARIRCWLFSASISGTVSGIPIWLRAFLIAMIPILELRGAIPLAHNTWGMSLPQAYMWAVIGNMIPIPFVLLFLEPVSEWLRKRSAHIDRFFTWLFERTRRKHSKTFEKWRDVALCIFVGIPLPGTGAWSGALAAFVFDVPFWPALIAIFGGVLLAGGAVTVVILYFETFPLWLTLLSAVLMAAILLTVWLRGRRDRTALDVESEIAAAEAVADPEFDD</sequence>
<feature type="transmembrane region" description="Helical" evidence="1">
    <location>
        <begin position="201"/>
        <end position="220"/>
    </location>
</feature>
<keyword evidence="1" id="KW-0472">Membrane</keyword>
<dbReference type="Pfam" id="PF06695">
    <property type="entry name" value="Sm_multidrug_ex"/>
    <property type="match status" value="1"/>
</dbReference>
<evidence type="ECO:0008006" key="4">
    <source>
        <dbReference type="Google" id="ProtNLM"/>
    </source>
</evidence>
<accession>A0A1F2WHH7</accession>
<evidence type="ECO:0000256" key="1">
    <source>
        <dbReference type="SAM" id="Phobius"/>
    </source>
</evidence>